<dbReference type="SUPFAM" id="SSF53335">
    <property type="entry name" value="S-adenosyl-L-methionine-dependent methyltransferases"/>
    <property type="match status" value="1"/>
</dbReference>
<reference evidence="2 3" key="1">
    <citation type="submission" date="2021-06" db="EMBL/GenBank/DDBJ databases">
        <title>Actinomycetes sequencing.</title>
        <authorList>
            <person name="Shan Q."/>
        </authorList>
    </citation>
    <scope>NUCLEOTIDE SEQUENCE [LARGE SCALE GENOMIC DNA]</scope>
    <source>
        <strain evidence="2 3">NEAU-G5</strain>
    </source>
</reference>
<keyword evidence="2" id="KW-0489">Methyltransferase</keyword>
<dbReference type="EMBL" id="JAHKNI010000015">
    <property type="protein sequence ID" value="MBU3066547.1"/>
    <property type="molecule type" value="Genomic_DNA"/>
</dbReference>
<evidence type="ECO:0000313" key="2">
    <source>
        <dbReference type="EMBL" id="MBU3066547.1"/>
    </source>
</evidence>
<organism evidence="2 3">
    <name type="scientific">Nocardia albiluteola</name>
    <dbReference type="NCBI Taxonomy" id="2842303"/>
    <lineage>
        <taxon>Bacteria</taxon>
        <taxon>Bacillati</taxon>
        <taxon>Actinomycetota</taxon>
        <taxon>Actinomycetes</taxon>
        <taxon>Mycobacteriales</taxon>
        <taxon>Nocardiaceae</taxon>
        <taxon>Nocardia</taxon>
    </lineage>
</organism>
<comment type="caution">
    <text evidence="2">The sequence shown here is derived from an EMBL/GenBank/DDBJ whole genome shotgun (WGS) entry which is preliminary data.</text>
</comment>
<dbReference type="GO" id="GO:0008168">
    <property type="term" value="F:methyltransferase activity"/>
    <property type="evidence" value="ECO:0007669"/>
    <property type="project" value="UniProtKB-KW"/>
</dbReference>
<dbReference type="InterPro" id="IPR029063">
    <property type="entry name" value="SAM-dependent_MTases_sf"/>
</dbReference>
<keyword evidence="3" id="KW-1185">Reference proteome</keyword>
<gene>
    <name evidence="2" type="ORF">KO481_34135</name>
</gene>
<proteinExistence type="predicted"/>
<evidence type="ECO:0000313" key="3">
    <source>
        <dbReference type="Proteomes" id="UP000733379"/>
    </source>
</evidence>
<sequence>MRGTGRADRAGPAPDSHSDRRIGLVPSQTRTRDPALRVAHPPAPRHRHGPGPARPGHRRPPHDRDPELADDPAGTFPSRGAQLARGSGRADAHRARRRHVAPGAARRAPAGAAGPGRRGRGPYRGTVAGVPAVEHPPGALARLRRRRHRRCRNRHPGAGFDQPGVTGAPRSTLCPPPGARTASISDAPVRVNEPRSHLARRAGERLDSRVQDAKGFRVDRPAWAPEGVDMTQASPARMYDALLGGSHNFEIDRKAAEMGKKLVPDLPRLALSNRAFLRRAVRYLSDAGIRQFLDIGSGIPTAGNVHEVAQQIDPRARVLYADIDPVAVTQAGTILIGNDFAAAVQADLRKPDELLDLAARSGLIDLSEPVGLLLVAVLHLVRDDEQPRELVARLRDAMPAGSYVAISHLTSAQRPEDAAGLEAQSANDSHTGLRFRDRAAITAMFDGWEMIEPGVVELPLWHPESDRDLHEAPGRSLGLAGVGRKV</sequence>
<dbReference type="InterPro" id="IPR006764">
    <property type="entry name" value="SAM_dep_MeTrfase_SAV2177_type"/>
</dbReference>
<dbReference type="Proteomes" id="UP000733379">
    <property type="component" value="Unassembled WGS sequence"/>
</dbReference>
<dbReference type="Gene3D" id="3.40.50.150">
    <property type="entry name" value="Vaccinia Virus protein VP39"/>
    <property type="match status" value="1"/>
</dbReference>
<accession>A0ABS6B8C6</accession>
<feature type="compositionally biased region" description="Low complexity" evidence="1">
    <location>
        <begin position="101"/>
        <end position="112"/>
    </location>
</feature>
<feature type="compositionally biased region" description="Basic residues" evidence="1">
    <location>
        <begin position="43"/>
        <end position="61"/>
    </location>
</feature>
<protein>
    <submittedName>
        <fullName evidence="2">SAM-dependent methyltransferase</fullName>
    </submittedName>
</protein>
<name>A0ABS6B8C6_9NOCA</name>
<feature type="region of interest" description="Disordered" evidence="1">
    <location>
        <begin position="1"/>
        <end position="133"/>
    </location>
</feature>
<dbReference type="Pfam" id="PF04672">
    <property type="entry name" value="Methyltransf_19"/>
    <property type="match status" value="1"/>
</dbReference>
<dbReference type="GO" id="GO:0032259">
    <property type="term" value="P:methylation"/>
    <property type="evidence" value="ECO:0007669"/>
    <property type="project" value="UniProtKB-KW"/>
</dbReference>
<evidence type="ECO:0000256" key="1">
    <source>
        <dbReference type="SAM" id="MobiDB-lite"/>
    </source>
</evidence>
<keyword evidence="2" id="KW-0808">Transferase</keyword>
<feature type="region of interest" description="Disordered" evidence="1">
    <location>
        <begin position="467"/>
        <end position="486"/>
    </location>
</feature>